<organism evidence="1 2">
    <name type="scientific">Plasmodium yoelii yoelii</name>
    <dbReference type="NCBI Taxonomy" id="73239"/>
    <lineage>
        <taxon>Eukaryota</taxon>
        <taxon>Sar</taxon>
        <taxon>Alveolata</taxon>
        <taxon>Apicomplexa</taxon>
        <taxon>Aconoidasida</taxon>
        <taxon>Haemosporida</taxon>
        <taxon>Plasmodiidae</taxon>
        <taxon>Plasmodium</taxon>
        <taxon>Plasmodium (Vinckeia)</taxon>
    </lineage>
</organism>
<dbReference type="STRING" id="73239.Q7RDE5"/>
<gene>
    <name evidence="1" type="ORF">PY05477</name>
</gene>
<evidence type="ECO:0000313" key="2">
    <source>
        <dbReference type="Proteomes" id="UP000008553"/>
    </source>
</evidence>
<protein>
    <submittedName>
        <fullName evidence="1">Uncharacterized protein</fullName>
    </submittedName>
</protein>
<accession>Q7RDE5</accession>
<dbReference type="EMBL" id="AABL01001742">
    <property type="protein sequence ID" value="EAA17504.1"/>
    <property type="molecule type" value="Genomic_DNA"/>
</dbReference>
<name>Q7RDE5_PLAYO</name>
<proteinExistence type="predicted"/>
<dbReference type="AlphaFoldDB" id="Q7RDE5"/>
<dbReference type="InParanoid" id="Q7RDE5"/>
<comment type="caution">
    <text evidence="1">The sequence shown here is derived from an EMBL/GenBank/DDBJ whole genome shotgun (WGS) entry which is preliminary data.</text>
</comment>
<sequence>MDNLNYSKMKNEKGEKNKYDNKILTINKIIKWCNEIYEKYNYPTDVKNCFIKYVIYEQNCNNPVIKNRIKVLDQFVNDNRKIKGERKSSILKENNIIKYYISEELNVLEKTNDEENGANKTINSCITKINDIGNVDNIENEKINPDFENAKINDKKTNKKLINIGKNTLKRKLNISAVKSKIDNKHTSLISNKGKNNNNKYMNITKEQNEPMNNNGEKTFFNKYNLKYKLEYLNYFYQFSLLHDEMFINDLKSFLKITGSDLKKQKKNENNTKKKSISLDLFENILKKMLLSPFYIDDVVFFFKKNNYINLDMFFKVFLKTFDGNIHIIYLNPLESYEVFFSNMPNYKEIEKMKII</sequence>
<dbReference type="PaxDb" id="73239-Q7RDE5"/>
<evidence type="ECO:0000313" key="1">
    <source>
        <dbReference type="EMBL" id="EAA17504.1"/>
    </source>
</evidence>
<dbReference type="Proteomes" id="UP000008553">
    <property type="component" value="Unassembled WGS sequence"/>
</dbReference>
<keyword evidence="2" id="KW-1185">Reference proteome</keyword>
<reference evidence="1 2" key="1">
    <citation type="journal article" date="2002" name="Nature">
        <title>Genome sequence and comparative analysis of the model rodent malaria parasite Plasmodium yoelii yoelii.</title>
        <authorList>
            <person name="Carlton J.M."/>
            <person name="Angiuoli S.V."/>
            <person name="Suh B.B."/>
            <person name="Kooij T.W."/>
            <person name="Pertea M."/>
            <person name="Silva J.C."/>
            <person name="Ermolaeva M.D."/>
            <person name="Allen J.E."/>
            <person name="Selengut J.D."/>
            <person name="Koo H.L."/>
            <person name="Peterson J.D."/>
            <person name="Pop M."/>
            <person name="Kosack D.S."/>
            <person name="Shumway M.F."/>
            <person name="Bidwell S.L."/>
            <person name="Shallom S.J."/>
            <person name="van Aken S.E."/>
            <person name="Riedmuller S.B."/>
            <person name="Feldblyum T.V."/>
            <person name="Cho J.K."/>
            <person name="Quackenbush J."/>
            <person name="Sedegah M."/>
            <person name="Shoaibi A."/>
            <person name="Cummings L.M."/>
            <person name="Florens L."/>
            <person name="Yates J.R."/>
            <person name="Raine J.D."/>
            <person name="Sinden R.E."/>
            <person name="Harris M.A."/>
            <person name="Cunningham D.A."/>
            <person name="Preiser P.R."/>
            <person name="Bergman L.W."/>
            <person name="Vaidya A.B."/>
            <person name="van Lin L.H."/>
            <person name="Janse C.J."/>
            <person name="Waters A.P."/>
            <person name="Smith H.O."/>
            <person name="White O.R."/>
            <person name="Salzberg S.L."/>
            <person name="Venter J.C."/>
            <person name="Fraser C.M."/>
            <person name="Hoffman S.L."/>
            <person name="Gardner M.J."/>
            <person name="Carucci D.J."/>
        </authorList>
    </citation>
    <scope>NUCLEOTIDE SEQUENCE [LARGE SCALE GENOMIC DNA]</scope>
    <source>
        <strain evidence="1 2">17XNL</strain>
    </source>
</reference>